<evidence type="ECO:0000256" key="1">
    <source>
        <dbReference type="SAM" id="Phobius"/>
    </source>
</evidence>
<keyword evidence="1" id="KW-0472">Membrane</keyword>
<dbReference type="RefSeq" id="WP_191176565.1">
    <property type="nucleotide sequence ID" value="NZ_JACWMW010000003.1"/>
</dbReference>
<reference evidence="2 3" key="1">
    <citation type="submission" date="2020-09" db="EMBL/GenBank/DDBJ databases">
        <title>Novel species of Mucilaginibacter isolated from a glacier on the Tibetan Plateau.</title>
        <authorList>
            <person name="Liu Q."/>
            <person name="Xin Y.-H."/>
        </authorList>
    </citation>
    <scope>NUCLEOTIDE SEQUENCE [LARGE SCALE GENOMIC DNA]</scope>
    <source>
        <strain evidence="2 3">CGMCC 1.13878</strain>
    </source>
</reference>
<keyword evidence="1" id="KW-1133">Transmembrane helix</keyword>
<feature type="transmembrane region" description="Helical" evidence="1">
    <location>
        <begin position="7"/>
        <end position="26"/>
    </location>
</feature>
<proteinExistence type="predicted"/>
<gene>
    <name evidence="2" type="ORF">IDJ75_15725</name>
</gene>
<keyword evidence="3" id="KW-1185">Reference proteome</keyword>
<keyword evidence="1" id="KW-0812">Transmembrane</keyword>
<organism evidence="2 3">
    <name type="scientific">Mucilaginibacter rigui</name>
    <dbReference type="NCBI Taxonomy" id="534635"/>
    <lineage>
        <taxon>Bacteria</taxon>
        <taxon>Pseudomonadati</taxon>
        <taxon>Bacteroidota</taxon>
        <taxon>Sphingobacteriia</taxon>
        <taxon>Sphingobacteriales</taxon>
        <taxon>Sphingobacteriaceae</taxon>
        <taxon>Mucilaginibacter</taxon>
    </lineage>
</organism>
<dbReference type="EMBL" id="JACWMW010000003">
    <property type="protein sequence ID" value="MBD1386732.1"/>
    <property type="molecule type" value="Genomic_DNA"/>
</dbReference>
<comment type="caution">
    <text evidence="2">The sequence shown here is derived from an EMBL/GenBank/DDBJ whole genome shotgun (WGS) entry which is preliminary data.</text>
</comment>
<protein>
    <submittedName>
        <fullName evidence="2">Uncharacterized protein</fullName>
    </submittedName>
</protein>
<accession>A0ABR7XA75</accession>
<sequence>MVKKYSLIFLSALIINAVAFFNVAYLPCQVNHVHVNSKAHYFKPNTLVDLLGQFILKHTGQHDEKDSYQIKFKKRYLVCRSSGYNLELPHSERFPFPDYGGINNAVKDRPIPILQNFVSLHSKFLFRLSPF</sequence>
<evidence type="ECO:0000313" key="3">
    <source>
        <dbReference type="Proteomes" id="UP000618754"/>
    </source>
</evidence>
<dbReference type="Proteomes" id="UP000618754">
    <property type="component" value="Unassembled WGS sequence"/>
</dbReference>
<evidence type="ECO:0000313" key="2">
    <source>
        <dbReference type="EMBL" id="MBD1386732.1"/>
    </source>
</evidence>
<name>A0ABR7XA75_9SPHI</name>